<evidence type="ECO:0000313" key="3">
    <source>
        <dbReference type="EMBL" id="GAV29892.1"/>
    </source>
</evidence>
<keyword evidence="1" id="KW-0175">Coiled coil</keyword>
<evidence type="ECO:0000256" key="2">
    <source>
        <dbReference type="SAM" id="MobiDB-lite"/>
    </source>
</evidence>
<organism evidence="3 4">
    <name type="scientific">Pichia membranifaciens</name>
    <dbReference type="NCBI Taxonomy" id="4926"/>
    <lineage>
        <taxon>Eukaryota</taxon>
        <taxon>Fungi</taxon>
        <taxon>Dikarya</taxon>
        <taxon>Ascomycota</taxon>
        <taxon>Saccharomycotina</taxon>
        <taxon>Pichiomycetes</taxon>
        <taxon>Pichiales</taxon>
        <taxon>Pichiaceae</taxon>
        <taxon>Pichia</taxon>
    </lineage>
</organism>
<feature type="compositionally biased region" description="Basic and acidic residues" evidence="2">
    <location>
        <begin position="127"/>
        <end position="138"/>
    </location>
</feature>
<proteinExistence type="predicted"/>
<dbReference type="OrthoDB" id="10257415at2759"/>
<protein>
    <submittedName>
        <fullName evidence="3">Uncharacterized protein</fullName>
    </submittedName>
</protein>
<accession>A0A1Q2YK22</accession>
<gene>
    <name evidence="3" type="ORF">PMKS-003398</name>
</gene>
<sequence>MQNLESSFSEIVTNLVTETRLEDYIASCLYQHPATIDAAKQITALISDEQIDSDALSLLNHFTGKYLISLHVAYEEQIKNLKNTSNEEENEDETSEKSLEFSLEEIINLNLHRAEQGVEQQQLAQLEVDRRYKQDARQRHPPQPPNFGQATIEREEY</sequence>
<feature type="region of interest" description="Disordered" evidence="2">
    <location>
        <begin position="126"/>
        <end position="157"/>
    </location>
</feature>
<dbReference type="EMBL" id="BDGI01000146">
    <property type="protein sequence ID" value="GAV29892.1"/>
    <property type="molecule type" value="Genomic_DNA"/>
</dbReference>
<feature type="coiled-coil region" evidence="1">
    <location>
        <begin position="71"/>
        <end position="98"/>
    </location>
</feature>
<reference evidence="3 4" key="1">
    <citation type="submission" date="2016-08" db="EMBL/GenBank/DDBJ databases">
        <title>Whole genome shotgun sequence of Pichia membranifaciens KS47-1.</title>
        <authorList>
            <person name="Konishi M."/>
            <person name="Ishida M."/>
            <person name="Arakawa T."/>
            <person name="Kato Y."/>
            <person name="Horiuchi J."/>
        </authorList>
    </citation>
    <scope>NUCLEOTIDE SEQUENCE [LARGE SCALE GENOMIC DNA]</scope>
    <source>
        <strain evidence="3 4">KS47-1</strain>
    </source>
</reference>
<name>A0A1Q2YK22_9ASCO</name>
<dbReference type="Proteomes" id="UP000186136">
    <property type="component" value="Unassembled WGS sequence"/>
</dbReference>
<dbReference type="AlphaFoldDB" id="A0A1Q2YK22"/>
<evidence type="ECO:0000256" key="1">
    <source>
        <dbReference type="SAM" id="Coils"/>
    </source>
</evidence>
<keyword evidence="4" id="KW-1185">Reference proteome</keyword>
<comment type="caution">
    <text evidence="3">The sequence shown here is derived from an EMBL/GenBank/DDBJ whole genome shotgun (WGS) entry which is preliminary data.</text>
</comment>
<evidence type="ECO:0000313" key="4">
    <source>
        <dbReference type="Proteomes" id="UP000186136"/>
    </source>
</evidence>